<organism evidence="1 2">
    <name type="scientific">Enhygromyxa salina</name>
    <dbReference type="NCBI Taxonomy" id="215803"/>
    <lineage>
        <taxon>Bacteria</taxon>
        <taxon>Pseudomonadati</taxon>
        <taxon>Myxococcota</taxon>
        <taxon>Polyangia</taxon>
        <taxon>Nannocystales</taxon>
        <taxon>Nannocystaceae</taxon>
        <taxon>Enhygromyxa</taxon>
    </lineage>
</organism>
<dbReference type="AlphaFoldDB" id="A0A0C1ZF95"/>
<sequence length="81" mass="8446">MKLSLLALLMIPLLLILNVPVLAAVVPSALLTVASVVSFGAAAHEQRSLPPAAQVLGPQHVHDLQRLAAATPIEARTKRVG</sequence>
<dbReference type="Proteomes" id="UP000031599">
    <property type="component" value="Unassembled WGS sequence"/>
</dbReference>
<gene>
    <name evidence="1" type="ORF">DB30_04784</name>
</gene>
<protein>
    <submittedName>
        <fullName evidence="1">Uncharacterized protein</fullName>
    </submittedName>
</protein>
<reference evidence="1 2" key="1">
    <citation type="submission" date="2014-12" db="EMBL/GenBank/DDBJ databases">
        <title>Genome assembly of Enhygromyxa salina DSM 15201.</title>
        <authorList>
            <person name="Sharma G."/>
            <person name="Subramanian S."/>
        </authorList>
    </citation>
    <scope>NUCLEOTIDE SEQUENCE [LARGE SCALE GENOMIC DNA]</scope>
    <source>
        <strain evidence="1 2">DSM 15201</strain>
    </source>
</reference>
<proteinExistence type="predicted"/>
<dbReference type="EMBL" id="JMCC02000040">
    <property type="protein sequence ID" value="KIG16324.1"/>
    <property type="molecule type" value="Genomic_DNA"/>
</dbReference>
<evidence type="ECO:0000313" key="1">
    <source>
        <dbReference type="EMBL" id="KIG16324.1"/>
    </source>
</evidence>
<evidence type="ECO:0000313" key="2">
    <source>
        <dbReference type="Proteomes" id="UP000031599"/>
    </source>
</evidence>
<name>A0A0C1ZF95_9BACT</name>
<comment type="caution">
    <text evidence="1">The sequence shown here is derived from an EMBL/GenBank/DDBJ whole genome shotgun (WGS) entry which is preliminary data.</text>
</comment>
<accession>A0A0C1ZF95</accession>
<dbReference type="RefSeq" id="WP_052550039.1">
    <property type="nucleotide sequence ID" value="NZ_JMCC02000040.1"/>
</dbReference>